<dbReference type="Proteomes" id="UP000218263">
    <property type="component" value="Chromosome"/>
</dbReference>
<gene>
    <name evidence="1" type="ORF">MgSA37_00045</name>
</gene>
<sequence>MILPNNGKVIVFDDKVEDVSGLLSILSKERIPYLYYHDEYGDDLPEKPVENVRLVFLDLELVTNNPNPRNIIGPIAQRLKQTLMPHSLYILIYWSTKEDKYRAELEKEFENGLSDFKPLKILSLNKAKAKEDGLEYIRTELTKEIKQFSALNAFMLWESSVNNAAGSITNQICSIFSKDGKWDTNMSGMLHQLAKGQAGHDAIKGLDRFQLLELAVDVINTNLIESVEKNFQAVSRTIHLEEIRQAGSGLSDEERMKLHTKIHLLSSDAGFKHFYPGNLYIMELNGLGREIIQRNIKEEPAKTLKKETTRLICVDLTPACDYAQEKNYSRMAYGILTPKEILRKHLRDGDYRYDGCPVMKFDDYSFILIDFRCVRSFTNEEFLFKFPDAPKYRLRNNLLLDITAQLANHVNRPGIITI</sequence>
<protein>
    <submittedName>
        <fullName evidence="1">Uncharacterized protein</fullName>
    </submittedName>
</protein>
<name>A0A110AZD3_9SPHI</name>
<evidence type="ECO:0000313" key="2">
    <source>
        <dbReference type="Proteomes" id="UP000218263"/>
    </source>
</evidence>
<dbReference type="RefSeq" id="WP_096349276.1">
    <property type="nucleotide sequence ID" value="NZ_AP017313.1"/>
</dbReference>
<dbReference type="KEGG" id="mgot:MgSA37_00045"/>
<accession>A0A110AZD3</accession>
<dbReference type="EMBL" id="AP017313">
    <property type="protein sequence ID" value="BAU51896.1"/>
    <property type="molecule type" value="Genomic_DNA"/>
</dbReference>
<keyword evidence="2" id="KW-1185">Reference proteome</keyword>
<dbReference type="OrthoDB" id="2567774at2"/>
<proteinExistence type="predicted"/>
<organism evidence="1 2">
    <name type="scientific">Mucilaginibacter gotjawali</name>
    <dbReference type="NCBI Taxonomy" id="1550579"/>
    <lineage>
        <taxon>Bacteria</taxon>
        <taxon>Pseudomonadati</taxon>
        <taxon>Bacteroidota</taxon>
        <taxon>Sphingobacteriia</taxon>
        <taxon>Sphingobacteriales</taxon>
        <taxon>Sphingobacteriaceae</taxon>
        <taxon>Mucilaginibacter</taxon>
    </lineage>
</organism>
<evidence type="ECO:0000313" key="1">
    <source>
        <dbReference type="EMBL" id="BAU51896.1"/>
    </source>
</evidence>
<reference evidence="1 2" key="1">
    <citation type="submission" date="2015-12" db="EMBL/GenBank/DDBJ databases">
        <title>Genome sequence of Mucilaginibacter gotjawali.</title>
        <authorList>
            <person name="Lee J.S."/>
            <person name="Lee K.C."/>
            <person name="Kim K.K."/>
            <person name="Lee B.W."/>
        </authorList>
    </citation>
    <scope>NUCLEOTIDE SEQUENCE [LARGE SCALE GENOMIC DNA]</scope>
    <source>
        <strain evidence="1 2">SA3-7</strain>
    </source>
</reference>
<dbReference type="AlphaFoldDB" id="A0A110AZD3"/>